<feature type="transmembrane region" description="Helical" evidence="2">
    <location>
        <begin position="252"/>
        <end position="275"/>
    </location>
</feature>
<feature type="coiled-coil region" evidence="1">
    <location>
        <begin position="217"/>
        <end position="244"/>
    </location>
</feature>
<keyword evidence="2" id="KW-0472">Membrane</keyword>
<name>A0A7J6C8L4_9TELE</name>
<reference evidence="3 4" key="1">
    <citation type="submission" date="2020-04" db="EMBL/GenBank/DDBJ databases">
        <title>Chromosome-level genome assembly of a cyprinid fish Onychostoma macrolepis by integration of Nanopore Sequencing, Bionano and Hi-C technology.</title>
        <authorList>
            <person name="Wang D."/>
        </authorList>
    </citation>
    <scope>NUCLEOTIDE SEQUENCE [LARGE SCALE GENOMIC DNA]</scope>
    <source>
        <strain evidence="3">SWU-2019</strain>
        <tissue evidence="3">Muscle</tissue>
    </source>
</reference>
<feature type="transmembrane region" description="Helical" evidence="2">
    <location>
        <begin position="281"/>
        <end position="300"/>
    </location>
</feature>
<dbReference type="AlphaFoldDB" id="A0A7J6C8L4"/>
<feature type="transmembrane region" description="Helical" evidence="2">
    <location>
        <begin position="72"/>
        <end position="95"/>
    </location>
</feature>
<proteinExistence type="predicted"/>
<evidence type="ECO:0000313" key="3">
    <source>
        <dbReference type="EMBL" id="KAF4103648.1"/>
    </source>
</evidence>
<dbReference type="EMBL" id="JAAMOB010000016">
    <property type="protein sequence ID" value="KAF4103648.1"/>
    <property type="molecule type" value="Genomic_DNA"/>
</dbReference>
<gene>
    <name evidence="3" type="ORF">G5714_016531</name>
</gene>
<feature type="transmembrane region" description="Helical" evidence="2">
    <location>
        <begin position="102"/>
        <end position="125"/>
    </location>
</feature>
<feature type="transmembrane region" description="Helical" evidence="2">
    <location>
        <begin position="450"/>
        <end position="467"/>
    </location>
</feature>
<evidence type="ECO:0000256" key="1">
    <source>
        <dbReference type="SAM" id="Coils"/>
    </source>
</evidence>
<comment type="caution">
    <text evidence="3">The sequence shown here is derived from an EMBL/GenBank/DDBJ whole genome shotgun (WGS) entry which is preliminary data.</text>
</comment>
<keyword evidence="2" id="KW-0812">Transmembrane</keyword>
<sequence>MEPSQQKTMSPVMESAKGFVLGAVAGGTLGATEVPVNQIMQEIISGAQLKPVMSGIKSLGALGLGALLGTTALITSMTLVVTGVIVAASVALCLLRLRKTEGWVAAGLAAALTTTSSGAALGAIIENLSMSYGMVSLLWALGIFTVLKLLMHFFVKYTCTERKFCGLITDATKREQARLLALEVDLRHRVALELEKRIKACEMKKPEEDDLATWEAQRREREEIKREQRKAVELEMQKRSSRQRLLKAVAKYTEFLAFSGIPMTVTAFVTAGFGIFGFGDYRFVFVILLVVVLCMSFWLMSSWRLNFWMLMGCMGMFATFAISVLTVHAGQEVAGMSVKIRLAGQDISNENISIRMSHASSVQAISAGFFVSEVCQVGLGATVGGPVARETGGKVILGASVTAAVVLSIVEMSSQMLGVGGKAGALLGAAGAAGVSMGGAAAVAVKSSSWGGTIGTTAGMIFGLLVFRKWDIVNIGLQVCVAYLFAMTNLY</sequence>
<evidence type="ECO:0000256" key="2">
    <source>
        <dbReference type="SAM" id="Phobius"/>
    </source>
</evidence>
<feature type="transmembrane region" description="Helical" evidence="2">
    <location>
        <begin position="395"/>
        <end position="413"/>
    </location>
</feature>
<dbReference type="Proteomes" id="UP000579812">
    <property type="component" value="Unassembled WGS sequence"/>
</dbReference>
<keyword evidence="4" id="KW-1185">Reference proteome</keyword>
<accession>A0A7J6C8L4</accession>
<feature type="transmembrane region" description="Helical" evidence="2">
    <location>
        <begin position="307"/>
        <end position="329"/>
    </location>
</feature>
<evidence type="ECO:0000313" key="4">
    <source>
        <dbReference type="Proteomes" id="UP000579812"/>
    </source>
</evidence>
<feature type="transmembrane region" description="Helical" evidence="2">
    <location>
        <begin position="425"/>
        <end position="444"/>
    </location>
</feature>
<organism evidence="3 4">
    <name type="scientific">Onychostoma macrolepis</name>
    <dbReference type="NCBI Taxonomy" id="369639"/>
    <lineage>
        <taxon>Eukaryota</taxon>
        <taxon>Metazoa</taxon>
        <taxon>Chordata</taxon>
        <taxon>Craniata</taxon>
        <taxon>Vertebrata</taxon>
        <taxon>Euteleostomi</taxon>
        <taxon>Actinopterygii</taxon>
        <taxon>Neopterygii</taxon>
        <taxon>Teleostei</taxon>
        <taxon>Ostariophysi</taxon>
        <taxon>Cypriniformes</taxon>
        <taxon>Cyprinidae</taxon>
        <taxon>Acrossocheilinae</taxon>
        <taxon>Onychostoma</taxon>
    </lineage>
</organism>
<feature type="transmembrane region" description="Helical" evidence="2">
    <location>
        <begin position="137"/>
        <end position="155"/>
    </location>
</feature>
<feature type="transmembrane region" description="Helical" evidence="2">
    <location>
        <begin position="472"/>
        <end position="490"/>
    </location>
</feature>
<protein>
    <submittedName>
        <fullName evidence="3">Uncharacterized protein</fullName>
    </submittedName>
</protein>
<keyword evidence="1" id="KW-0175">Coiled coil</keyword>
<dbReference type="OrthoDB" id="8926568at2759"/>
<keyword evidence="2" id="KW-1133">Transmembrane helix</keyword>